<dbReference type="AlphaFoldDB" id="A0A1Z5JX84"/>
<dbReference type="Gene3D" id="3.30.40.10">
    <property type="entry name" value="Zinc/RING finger domain, C3HC4 (zinc finger)"/>
    <property type="match status" value="1"/>
</dbReference>
<feature type="domain" description="RING-type" evidence="6">
    <location>
        <begin position="220"/>
        <end position="261"/>
    </location>
</feature>
<keyword evidence="2 4" id="KW-0863">Zinc-finger</keyword>
<evidence type="ECO:0000313" key="8">
    <source>
        <dbReference type="Proteomes" id="UP000198406"/>
    </source>
</evidence>
<keyword evidence="5" id="KW-0812">Transmembrane</keyword>
<dbReference type="SUPFAM" id="SSF57850">
    <property type="entry name" value="RING/U-box"/>
    <property type="match status" value="1"/>
</dbReference>
<evidence type="ECO:0000313" key="7">
    <source>
        <dbReference type="EMBL" id="GAX18640.1"/>
    </source>
</evidence>
<organism evidence="7 8">
    <name type="scientific">Fistulifera solaris</name>
    <name type="common">Oleaginous diatom</name>
    <dbReference type="NCBI Taxonomy" id="1519565"/>
    <lineage>
        <taxon>Eukaryota</taxon>
        <taxon>Sar</taxon>
        <taxon>Stramenopiles</taxon>
        <taxon>Ochrophyta</taxon>
        <taxon>Bacillariophyta</taxon>
        <taxon>Bacillariophyceae</taxon>
        <taxon>Bacillariophycidae</taxon>
        <taxon>Naviculales</taxon>
        <taxon>Naviculaceae</taxon>
        <taxon>Fistulifera</taxon>
    </lineage>
</organism>
<dbReference type="Proteomes" id="UP000198406">
    <property type="component" value="Unassembled WGS sequence"/>
</dbReference>
<dbReference type="Pfam" id="PF13639">
    <property type="entry name" value="zf-RING_2"/>
    <property type="match status" value="1"/>
</dbReference>
<protein>
    <submittedName>
        <fullName evidence="7">E3 ubiquitin-protein ligase RNF130</fullName>
        <ecNumber evidence="7">2.3.2.27</ecNumber>
    </submittedName>
</protein>
<keyword evidence="8" id="KW-1185">Reference proteome</keyword>
<sequence>MSASRWQALRQRTPPWKRVLYVVGLASCLGLYAYIFFYFSPDRSRDVIYKMNAERQAQYEAERNSTMPPDAEIKTGKSKSFASRLMDVALILYSLNILTRFLIRVWLPGAARSRLERRAQRLLREQREERFLDWVDGLNAQRRFHGQPPISVESLRLVMRERDMTGEDYGSLLQFHEEAGPAVGALLNQIGASSEEIARLPSRTLTATDDILTDHHQSRCAICLENYQAGERIRTVPCLHSFHSSCIDQWLADRALCPICKQPAIG</sequence>
<dbReference type="PANTHER" id="PTHR45931">
    <property type="entry name" value="SI:CH211-59O9.10"/>
    <property type="match status" value="1"/>
</dbReference>
<dbReference type="OrthoDB" id="5357315at2759"/>
<evidence type="ECO:0000259" key="6">
    <source>
        <dbReference type="PROSITE" id="PS50089"/>
    </source>
</evidence>
<evidence type="ECO:0000256" key="5">
    <source>
        <dbReference type="SAM" id="Phobius"/>
    </source>
</evidence>
<evidence type="ECO:0000256" key="4">
    <source>
        <dbReference type="PROSITE-ProRule" id="PRU00175"/>
    </source>
</evidence>
<feature type="transmembrane region" description="Helical" evidence="5">
    <location>
        <begin position="20"/>
        <end position="39"/>
    </location>
</feature>
<dbReference type="EC" id="2.3.2.27" evidence="7"/>
<name>A0A1Z5JX84_FISSO</name>
<keyword evidence="5" id="KW-1133">Transmembrane helix</keyword>
<dbReference type="GO" id="GO:0061630">
    <property type="term" value="F:ubiquitin protein ligase activity"/>
    <property type="evidence" value="ECO:0007669"/>
    <property type="project" value="UniProtKB-EC"/>
</dbReference>
<feature type="transmembrane region" description="Helical" evidence="5">
    <location>
        <begin position="88"/>
        <end position="107"/>
    </location>
</feature>
<gene>
    <name evidence="7" type="ORF">FisN_10Hh150</name>
</gene>
<keyword evidence="3" id="KW-0862">Zinc</keyword>
<keyword evidence="5" id="KW-0472">Membrane</keyword>
<keyword evidence="7" id="KW-0012">Acyltransferase</keyword>
<dbReference type="CDD" id="cd16473">
    <property type="entry name" value="RING-H2_RNF103"/>
    <property type="match status" value="1"/>
</dbReference>
<comment type="caution">
    <text evidence="7">The sequence shown here is derived from an EMBL/GenBank/DDBJ whole genome shotgun (WGS) entry which is preliminary data.</text>
</comment>
<proteinExistence type="predicted"/>
<dbReference type="InterPro" id="IPR051834">
    <property type="entry name" value="RING_finger_E3_ligase"/>
</dbReference>
<evidence type="ECO:0000256" key="2">
    <source>
        <dbReference type="ARBA" id="ARBA00022771"/>
    </source>
</evidence>
<dbReference type="GO" id="GO:0008270">
    <property type="term" value="F:zinc ion binding"/>
    <property type="evidence" value="ECO:0007669"/>
    <property type="project" value="UniProtKB-KW"/>
</dbReference>
<dbReference type="EMBL" id="BDSP01000131">
    <property type="protein sequence ID" value="GAX18640.1"/>
    <property type="molecule type" value="Genomic_DNA"/>
</dbReference>
<accession>A0A1Z5JX84</accession>
<dbReference type="InterPro" id="IPR001841">
    <property type="entry name" value="Znf_RING"/>
</dbReference>
<dbReference type="InterPro" id="IPR013083">
    <property type="entry name" value="Znf_RING/FYVE/PHD"/>
</dbReference>
<dbReference type="GO" id="GO:0005634">
    <property type="term" value="C:nucleus"/>
    <property type="evidence" value="ECO:0007669"/>
    <property type="project" value="TreeGrafter"/>
</dbReference>
<dbReference type="SMART" id="SM00184">
    <property type="entry name" value="RING"/>
    <property type="match status" value="1"/>
</dbReference>
<dbReference type="PROSITE" id="PS50089">
    <property type="entry name" value="ZF_RING_2"/>
    <property type="match status" value="1"/>
</dbReference>
<evidence type="ECO:0000256" key="1">
    <source>
        <dbReference type="ARBA" id="ARBA00022723"/>
    </source>
</evidence>
<dbReference type="GO" id="GO:0006511">
    <property type="term" value="P:ubiquitin-dependent protein catabolic process"/>
    <property type="evidence" value="ECO:0007669"/>
    <property type="project" value="TreeGrafter"/>
</dbReference>
<dbReference type="InParanoid" id="A0A1Z5JX84"/>
<dbReference type="PANTHER" id="PTHR45931:SF3">
    <property type="entry name" value="RING ZINC FINGER-CONTAINING PROTEIN"/>
    <property type="match status" value="1"/>
</dbReference>
<keyword evidence="7" id="KW-0808">Transferase</keyword>
<evidence type="ECO:0000256" key="3">
    <source>
        <dbReference type="ARBA" id="ARBA00022833"/>
    </source>
</evidence>
<reference evidence="7 8" key="1">
    <citation type="journal article" date="2015" name="Plant Cell">
        <title>Oil accumulation by the oleaginous diatom Fistulifera solaris as revealed by the genome and transcriptome.</title>
        <authorList>
            <person name="Tanaka T."/>
            <person name="Maeda Y."/>
            <person name="Veluchamy A."/>
            <person name="Tanaka M."/>
            <person name="Abida H."/>
            <person name="Marechal E."/>
            <person name="Bowler C."/>
            <person name="Muto M."/>
            <person name="Sunaga Y."/>
            <person name="Tanaka M."/>
            <person name="Yoshino T."/>
            <person name="Taniguchi T."/>
            <person name="Fukuda Y."/>
            <person name="Nemoto M."/>
            <person name="Matsumoto M."/>
            <person name="Wong P.S."/>
            <person name="Aburatani S."/>
            <person name="Fujibuchi W."/>
        </authorList>
    </citation>
    <scope>NUCLEOTIDE SEQUENCE [LARGE SCALE GENOMIC DNA]</scope>
    <source>
        <strain evidence="7 8">JPCC DA0580</strain>
    </source>
</reference>
<keyword evidence="1" id="KW-0479">Metal-binding</keyword>